<feature type="domain" description="CAAX prenyl protease 2/Lysostaphin resistance protein A-like" evidence="2">
    <location>
        <begin position="149"/>
        <end position="235"/>
    </location>
</feature>
<feature type="transmembrane region" description="Helical" evidence="1">
    <location>
        <begin position="59"/>
        <end position="82"/>
    </location>
</feature>
<keyword evidence="3" id="KW-0645">Protease</keyword>
<evidence type="ECO:0000313" key="3">
    <source>
        <dbReference type="EMBL" id="MDC4241432.1"/>
    </source>
</evidence>
<keyword evidence="1" id="KW-0472">Membrane</keyword>
<keyword evidence="1" id="KW-1133">Transmembrane helix</keyword>
<dbReference type="PANTHER" id="PTHR36435">
    <property type="entry name" value="SLR1288 PROTEIN"/>
    <property type="match status" value="1"/>
</dbReference>
<gene>
    <name evidence="3" type="ORF">NE398_14840</name>
</gene>
<reference evidence="3" key="1">
    <citation type="submission" date="2022-05" db="EMBL/GenBank/DDBJ databases">
        <title>Draft genome sequence of Clostridium tertium strain CP3 isolated from Peru.</title>
        <authorList>
            <person name="Hurtado R."/>
            <person name="Lima L."/>
            <person name="Sousa T."/>
            <person name="Jaiswal A.K."/>
            <person name="Tiwari S."/>
            <person name="Maturrano L."/>
            <person name="Brenig B."/>
            <person name="Azevedo V."/>
        </authorList>
    </citation>
    <scope>NUCLEOTIDE SEQUENCE</scope>
    <source>
        <strain evidence="3">CP3</strain>
    </source>
</reference>
<dbReference type="GO" id="GO:0008237">
    <property type="term" value="F:metallopeptidase activity"/>
    <property type="evidence" value="ECO:0007669"/>
    <property type="project" value="UniProtKB-KW"/>
</dbReference>
<accession>A0A9X4B259</accession>
<keyword evidence="3" id="KW-0482">Metalloprotease</keyword>
<keyword evidence="1" id="KW-0812">Transmembrane</keyword>
<sequence length="293" mass="32563">MKGKLKSFFAAIGYLFVTFGIQLIVSMIGGILVGVIYAIKNIDEISTNAPNVDEITNQMLGATNYILLASSIITVLVFLLIYKIRKKSFQEELQIVKTVKINLLMGVTLGISAWLFNVGALSLVQEAGLFKDHFSIMENLLAPLSEGNIFIALLTVGIIAPFTEEFMFRGVIFKTLNKNISVLWTIIIQALFFGIFHGNFIQGTYATLLGLVFGYITYKTKSLWPAIIMHMVNNSIATLSPYILKNVPSLTSILISFVIVGAIGIIISLYFVNKKNISYESDTINFNDYRNLN</sequence>
<feature type="transmembrane region" description="Helical" evidence="1">
    <location>
        <begin position="250"/>
        <end position="272"/>
    </location>
</feature>
<proteinExistence type="predicted"/>
<evidence type="ECO:0000313" key="4">
    <source>
        <dbReference type="Proteomes" id="UP001141183"/>
    </source>
</evidence>
<protein>
    <submittedName>
        <fullName evidence="3">CPBP family intramembrane metalloprotease</fullName>
    </submittedName>
</protein>
<feature type="transmembrane region" description="Helical" evidence="1">
    <location>
        <begin position="12"/>
        <end position="39"/>
    </location>
</feature>
<keyword evidence="3" id="KW-0378">Hydrolase</keyword>
<feature type="transmembrane region" description="Helical" evidence="1">
    <location>
        <begin position="180"/>
        <end position="196"/>
    </location>
</feature>
<evidence type="ECO:0000256" key="1">
    <source>
        <dbReference type="SAM" id="Phobius"/>
    </source>
</evidence>
<dbReference type="Pfam" id="PF02517">
    <property type="entry name" value="Rce1-like"/>
    <property type="match status" value="1"/>
</dbReference>
<feature type="transmembrane region" description="Helical" evidence="1">
    <location>
        <begin position="103"/>
        <end position="124"/>
    </location>
</feature>
<dbReference type="EMBL" id="JAMRYU010000015">
    <property type="protein sequence ID" value="MDC4241432.1"/>
    <property type="molecule type" value="Genomic_DNA"/>
</dbReference>
<organism evidence="3 4">
    <name type="scientific">Clostridium tertium</name>
    <dbReference type="NCBI Taxonomy" id="1559"/>
    <lineage>
        <taxon>Bacteria</taxon>
        <taxon>Bacillati</taxon>
        <taxon>Bacillota</taxon>
        <taxon>Clostridia</taxon>
        <taxon>Eubacteriales</taxon>
        <taxon>Clostridiaceae</taxon>
        <taxon>Clostridium</taxon>
    </lineage>
</organism>
<comment type="caution">
    <text evidence="3">The sequence shown here is derived from an EMBL/GenBank/DDBJ whole genome shotgun (WGS) entry which is preliminary data.</text>
</comment>
<dbReference type="RefSeq" id="WP_008677177.1">
    <property type="nucleotide sequence ID" value="NZ_CABKOG010000003.1"/>
</dbReference>
<dbReference type="AlphaFoldDB" id="A0A9X4B259"/>
<dbReference type="InterPro" id="IPR003675">
    <property type="entry name" value="Rce1/LyrA-like_dom"/>
</dbReference>
<dbReference type="GO" id="GO:0004175">
    <property type="term" value="F:endopeptidase activity"/>
    <property type="evidence" value="ECO:0007669"/>
    <property type="project" value="UniProtKB-ARBA"/>
</dbReference>
<name>A0A9X4B259_9CLOT</name>
<keyword evidence="4" id="KW-1185">Reference proteome</keyword>
<dbReference type="PANTHER" id="PTHR36435:SF1">
    <property type="entry name" value="CAAX AMINO TERMINAL PROTEASE FAMILY PROTEIN"/>
    <property type="match status" value="1"/>
</dbReference>
<evidence type="ECO:0000259" key="2">
    <source>
        <dbReference type="Pfam" id="PF02517"/>
    </source>
</evidence>
<feature type="transmembrane region" description="Helical" evidence="1">
    <location>
        <begin position="149"/>
        <end position="168"/>
    </location>
</feature>
<dbReference type="InterPro" id="IPR052710">
    <property type="entry name" value="CAAX_protease"/>
</dbReference>
<dbReference type="GO" id="GO:0080120">
    <property type="term" value="P:CAAX-box protein maturation"/>
    <property type="evidence" value="ECO:0007669"/>
    <property type="project" value="UniProtKB-ARBA"/>
</dbReference>
<dbReference type="Proteomes" id="UP001141183">
    <property type="component" value="Unassembled WGS sequence"/>
</dbReference>